<evidence type="ECO:0000313" key="1">
    <source>
        <dbReference type="EMBL" id="KXJ91741.1"/>
    </source>
</evidence>
<reference evidence="2" key="1">
    <citation type="submission" date="2016-02" db="EMBL/GenBank/DDBJ databases">
        <title>Draft genome sequence of Microdochium bolleyi, a fungal endophyte of beachgrass.</title>
        <authorList>
            <consortium name="DOE Joint Genome Institute"/>
            <person name="David A.S."/>
            <person name="May G."/>
            <person name="Haridas S."/>
            <person name="Lim J."/>
            <person name="Wang M."/>
            <person name="Labutti K."/>
            <person name="Lipzen A."/>
            <person name="Barry K."/>
            <person name="Grigoriev I.V."/>
        </authorList>
    </citation>
    <scope>NUCLEOTIDE SEQUENCE [LARGE SCALE GENOMIC DNA]</scope>
    <source>
        <strain evidence="2">J235TASD1</strain>
    </source>
</reference>
<dbReference type="EMBL" id="KQ964249">
    <property type="protein sequence ID" value="KXJ91741.1"/>
    <property type="molecule type" value="Genomic_DNA"/>
</dbReference>
<dbReference type="InParanoid" id="A0A136J3G4"/>
<dbReference type="AlphaFoldDB" id="A0A136J3G4"/>
<evidence type="ECO:0008006" key="3">
    <source>
        <dbReference type="Google" id="ProtNLM"/>
    </source>
</evidence>
<dbReference type="Proteomes" id="UP000070501">
    <property type="component" value="Unassembled WGS sequence"/>
</dbReference>
<gene>
    <name evidence="1" type="ORF">Micbo1qcDRAFT_161748</name>
</gene>
<sequence length="76" mass="9224">MLQRLARSHYWTRLFVIPELILAGNIVLCIDNTTIEWNTFERLVGAEWKRKQDNVVFKPFDQMARILDIKRFWDEN</sequence>
<evidence type="ECO:0000313" key="2">
    <source>
        <dbReference type="Proteomes" id="UP000070501"/>
    </source>
</evidence>
<accession>A0A136J3G4</accession>
<dbReference type="OrthoDB" id="194358at2759"/>
<protein>
    <recommendedName>
        <fullName evidence="3">Heterokaryon incompatibility domain-containing protein</fullName>
    </recommendedName>
</protein>
<proteinExistence type="predicted"/>
<feature type="non-terminal residue" evidence="1">
    <location>
        <position position="76"/>
    </location>
</feature>
<keyword evidence="2" id="KW-1185">Reference proteome</keyword>
<organism evidence="1 2">
    <name type="scientific">Microdochium bolleyi</name>
    <dbReference type="NCBI Taxonomy" id="196109"/>
    <lineage>
        <taxon>Eukaryota</taxon>
        <taxon>Fungi</taxon>
        <taxon>Dikarya</taxon>
        <taxon>Ascomycota</taxon>
        <taxon>Pezizomycotina</taxon>
        <taxon>Sordariomycetes</taxon>
        <taxon>Xylariomycetidae</taxon>
        <taxon>Xylariales</taxon>
        <taxon>Microdochiaceae</taxon>
        <taxon>Microdochium</taxon>
    </lineage>
</organism>
<name>A0A136J3G4_9PEZI</name>